<feature type="compositionally biased region" description="Polar residues" evidence="1">
    <location>
        <begin position="48"/>
        <end position="68"/>
    </location>
</feature>
<dbReference type="VEuPathDB" id="VectorBase:PPAPM1_008359"/>
<organism evidence="2 3">
    <name type="scientific">Phlebotomus papatasi</name>
    <name type="common">Sandfly</name>
    <dbReference type="NCBI Taxonomy" id="29031"/>
    <lineage>
        <taxon>Eukaryota</taxon>
        <taxon>Metazoa</taxon>
        <taxon>Ecdysozoa</taxon>
        <taxon>Arthropoda</taxon>
        <taxon>Hexapoda</taxon>
        <taxon>Insecta</taxon>
        <taxon>Pterygota</taxon>
        <taxon>Neoptera</taxon>
        <taxon>Endopterygota</taxon>
        <taxon>Diptera</taxon>
        <taxon>Nematocera</taxon>
        <taxon>Psychodoidea</taxon>
        <taxon>Psychodidae</taxon>
        <taxon>Phlebotomus</taxon>
        <taxon>Phlebotomus</taxon>
    </lineage>
</organism>
<evidence type="ECO:0000313" key="2">
    <source>
        <dbReference type="EnsemblMetazoa" id="PPAI010033-PA"/>
    </source>
</evidence>
<dbReference type="InterPro" id="IPR001251">
    <property type="entry name" value="CRAL-TRIO_dom"/>
</dbReference>
<dbReference type="GO" id="GO:0005096">
    <property type="term" value="F:GTPase activator activity"/>
    <property type="evidence" value="ECO:0007669"/>
    <property type="project" value="TreeGrafter"/>
</dbReference>
<reference evidence="2" key="1">
    <citation type="submission" date="2022-08" db="UniProtKB">
        <authorList>
            <consortium name="EnsemblMetazoa"/>
        </authorList>
    </citation>
    <scope>IDENTIFICATION</scope>
    <source>
        <strain evidence="2">Israel</strain>
    </source>
</reference>
<dbReference type="EMBL" id="AJVK01017578">
    <property type="status" value="NOT_ANNOTATED_CDS"/>
    <property type="molecule type" value="Genomic_DNA"/>
</dbReference>
<dbReference type="EnsemblMetazoa" id="PPAI010033-RA">
    <property type="protein sequence ID" value="PPAI010033-PA"/>
    <property type="gene ID" value="PPAI010033"/>
</dbReference>
<protein>
    <submittedName>
        <fullName evidence="2">Uncharacterized protein</fullName>
    </submittedName>
</protein>
<dbReference type="GO" id="GO:0007264">
    <property type="term" value="P:small GTPase-mediated signal transduction"/>
    <property type="evidence" value="ECO:0007669"/>
    <property type="project" value="TreeGrafter"/>
</dbReference>
<dbReference type="Proteomes" id="UP000092462">
    <property type="component" value="Unassembled WGS sequence"/>
</dbReference>
<dbReference type="AlphaFoldDB" id="A0A1B0DNI8"/>
<feature type="compositionally biased region" description="Low complexity" evidence="1">
    <location>
        <begin position="1"/>
        <end position="14"/>
    </location>
</feature>
<accession>A0A1B0DNI8</accession>
<dbReference type="VEuPathDB" id="VectorBase:PPAI010033"/>
<keyword evidence="3" id="KW-1185">Reference proteome</keyword>
<dbReference type="EMBL" id="AJVK01017579">
    <property type="status" value="NOT_ANNOTATED_CDS"/>
    <property type="molecule type" value="Genomic_DNA"/>
</dbReference>
<dbReference type="InterPro" id="IPR036865">
    <property type="entry name" value="CRAL-TRIO_dom_sf"/>
</dbReference>
<name>A0A1B0DNI8_PHLPP</name>
<dbReference type="CDD" id="cd00170">
    <property type="entry name" value="SEC14"/>
    <property type="match status" value="1"/>
</dbReference>
<dbReference type="PANTHER" id="PTHR45808">
    <property type="entry name" value="RHO GTPASE-ACTIVATING PROTEIN 68F"/>
    <property type="match status" value="1"/>
</dbReference>
<feature type="region of interest" description="Disordered" evidence="1">
    <location>
        <begin position="1"/>
        <end position="128"/>
    </location>
</feature>
<sequence length="494" mass="56147">MDISSETTSQSQESPGVTSPDDDGNTFHEREIDSISVYEDTKTENTKELSSSVSKNQSYMKTGLTLASNHPLMSPAMTDSDSENSHNHKSISKTSRFAYPDVVPVNESQRHKTTRTTRPATSSEKKVKSTIPIKLENLDIVDNPIGCRKASAFRDLSPDKMASSGSEQDLSQYHASVTPSFQSVALMSRPLPTSSNEQRDQSKCIQDALSDVSSVESFSNRSFDDDFNPNAISGSPTSSLFDNNISREDIEFQTLDQLVTDDYVIIYLHGGSCRNNVPPFNWLRKYVVQTLDQLVTDDYVIIYLHGGSCRNNVPPFNWLRKCYQLLDRRLRKSLKTLYMVHPTFWLKSLVLMSRPFISSKFWRKLIYIKNLEDLYTKVPVEKTAIPEKIKMSIERNFSSGKVVVSEGFRTYYHNVRNICLRSNAIEMSPQLSSGNIKSIRMESQICKLNIHSSPISHVVQRIFYHNIPMLHQVFVEDLFRYQETGTGIFFGESN</sequence>
<dbReference type="SUPFAM" id="SSF52087">
    <property type="entry name" value="CRAL/TRIO domain"/>
    <property type="match status" value="1"/>
</dbReference>
<evidence type="ECO:0000313" key="3">
    <source>
        <dbReference type="Proteomes" id="UP000092462"/>
    </source>
</evidence>
<dbReference type="PANTHER" id="PTHR45808:SF2">
    <property type="entry name" value="RHO GTPASE-ACTIVATING PROTEIN 68F"/>
    <property type="match status" value="1"/>
</dbReference>
<dbReference type="PROSITE" id="PS50191">
    <property type="entry name" value="CRAL_TRIO"/>
    <property type="match status" value="1"/>
</dbReference>
<dbReference type="Pfam" id="PF13716">
    <property type="entry name" value="CRAL_TRIO_2"/>
    <property type="match status" value="1"/>
</dbReference>
<dbReference type="GO" id="GO:0005737">
    <property type="term" value="C:cytoplasm"/>
    <property type="evidence" value="ECO:0007669"/>
    <property type="project" value="TreeGrafter"/>
</dbReference>
<proteinExistence type="predicted"/>
<dbReference type="Gene3D" id="3.40.525.10">
    <property type="entry name" value="CRAL-TRIO lipid binding domain"/>
    <property type="match status" value="2"/>
</dbReference>
<evidence type="ECO:0000256" key="1">
    <source>
        <dbReference type="SAM" id="MobiDB-lite"/>
    </source>
</evidence>
<feature type="compositionally biased region" description="Basic and acidic residues" evidence="1">
    <location>
        <begin position="25"/>
        <end position="47"/>
    </location>
</feature>